<sequence length="164" mass="18598">MAAIRPTWRWICQHPARWLAFGAGAGLIRPAPGTWGTLLGWAVFVLIDPFLTTPHWFGLILAAFFCGIWLCRTTSHHLQVKDHGGIVWDEIVAIWLVLLFLPRDLMSQAWGFLAFRLFDILKPPPIRYYDQHWSGGLGVMWDDIVAAGYALLLLAVLQRFGLFA</sequence>
<evidence type="ECO:0000259" key="3">
    <source>
        <dbReference type="Pfam" id="PF04608"/>
    </source>
</evidence>
<organism evidence="4 5">
    <name type="scientific">Parvibium lacunae</name>
    <dbReference type="NCBI Taxonomy" id="1888893"/>
    <lineage>
        <taxon>Bacteria</taxon>
        <taxon>Pseudomonadati</taxon>
        <taxon>Pseudomonadota</taxon>
        <taxon>Betaproteobacteria</taxon>
        <taxon>Burkholderiales</taxon>
        <taxon>Alcaligenaceae</taxon>
        <taxon>Parvibium</taxon>
    </lineage>
</organism>
<dbReference type="CDD" id="cd06971">
    <property type="entry name" value="PgpA"/>
    <property type="match status" value="1"/>
</dbReference>
<dbReference type="GO" id="GO:0006655">
    <property type="term" value="P:phosphatidylglycerol biosynthetic process"/>
    <property type="evidence" value="ECO:0007669"/>
    <property type="project" value="UniProtKB-UniPathway"/>
</dbReference>
<dbReference type="GO" id="GO:0009395">
    <property type="term" value="P:phospholipid catabolic process"/>
    <property type="evidence" value="ECO:0007669"/>
    <property type="project" value="UniProtKB-KW"/>
</dbReference>
<dbReference type="SUPFAM" id="SSF101307">
    <property type="entry name" value="YutG-like"/>
    <property type="match status" value="1"/>
</dbReference>
<evidence type="ECO:0000313" key="4">
    <source>
        <dbReference type="EMBL" id="RCS58537.1"/>
    </source>
</evidence>
<comment type="function">
    <text evidence="1">Lipid phosphatase which dephosphorylates phosphatidylglycerophosphate (PGP) to phosphatidylglycerol (PG).</text>
</comment>
<keyword evidence="1" id="KW-1003">Cell membrane</keyword>
<dbReference type="InterPro" id="IPR026037">
    <property type="entry name" value="PgpA"/>
</dbReference>
<keyword evidence="1 2" id="KW-0812">Transmembrane</keyword>
<dbReference type="GO" id="GO:0046872">
    <property type="term" value="F:metal ion binding"/>
    <property type="evidence" value="ECO:0007669"/>
    <property type="project" value="UniProtKB-KW"/>
</dbReference>
<keyword evidence="1" id="KW-0378">Hydrolase</keyword>
<accession>A0A368L4N9</accession>
<protein>
    <recommendedName>
        <fullName evidence="1">Phosphatidylglycerophosphatase A</fullName>
        <ecNumber evidence="1">3.1.3.27</ecNumber>
    </recommendedName>
    <alternativeName>
        <fullName evidence="1">Phosphatidylglycerolphosphate phosphatase A</fullName>
    </alternativeName>
</protein>
<keyword evidence="2" id="KW-1133">Transmembrane helix</keyword>
<feature type="transmembrane region" description="Helical" evidence="2">
    <location>
        <begin position="53"/>
        <end position="71"/>
    </location>
</feature>
<keyword evidence="1" id="KW-0997">Cell inner membrane</keyword>
<name>A0A368L4N9_9BURK</name>
<dbReference type="EMBL" id="QPGB01000002">
    <property type="protein sequence ID" value="RCS58537.1"/>
    <property type="molecule type" value="Genomic_DNA"/>
</dbReference>
<keyword evidence="1" id="KW-0479">Metal-binding</keyword>
<dbReference type="InterPro" id="IPR007686">
    <property type="entry name" value="YutG/PgpA"/>
</dbReference>
<dbReference type="AlphaFoldDB" id="A0A368L4N9"/>
<dbReference type="UniPathway" id="UPA00084">
    <property type="reaction ID" value="UER00504"/>
</dbReference>
<keyword evidence="1" id="KW-0443">Lipid metabolism</keyword>
<evidence type="ECO:0000256" key="1">
    <source>
        <dbReference type="PIRNR" id="PIRNR006162"/>
    </source>
</evidence>
<keyword evidence="1 2" id="KW-0472">Membrane</keyword>
<keyword evidence="1" id="KW-0442">Lipid degradation</keyword>
<feature type="domain" description="YutG/PgpA" evidence="3">
    <location>
        <begin position="18"/>
        <end position="157"/>
    </location>
</feature>
<comment type="pathway">
    <text evidence="1">Phospholipid metabolism; phosphatidylglycerol biosynthesis; phosphatidylglycerol from CDP-diacylglycerol: step 2/2.</text>
</comment>
<evidence type="ECO:0000313" key="5">
    <source>
        <dbReference type="Proteomes" id="UP000252357"/>
    </source>
</evidence>
<keyword evidence="5" id="KW-1185">Reference proteome</keyword>
<dbReference type="Pfam" id="PF04608">
    <property type="entry name" value="PgpA"/>
    <property type="match status" value="1"/>
</dbReference>
<dbReference type="GO" id="GO:0005886">
    <property type="term" value="C:plasma membrane"/>
    <property type="evidence" value="ECO:0007669"/>
    <property type="project" value="UniProtKB-SubCell"/>
</dbReference>
<feature type="transmembrane region" description="Helical" evidence="2">
    <location>
        <begin position="92"/>
        <end position="118"/>
    </location>
</feature>
<dbReference type="PANTHER" id="PTHR36305:SF1">
    <property type="entry name" value="PHOSPHATIDYLGLYCEROPHOSPHATASE A"/>
    <property type="match status" value="1"/>
</dbReference>
<reference evidence="4 5" key="1">
    <citation type="journal article" date="2018" name="Int. J. Syst. Evol. Microbiol.">
        <title>Parvibium lacunae gen. nov., sp. nov., a new member of the family Alcaligenaceae isolated from a freshwater pond.</title>
        <authorList>
            <person name="Chen W.M."/>
            <person name="Xie P.B."/>
            <person name="Hsu M.Y."/>
            <person name="Sheu S.Y."/>
        </authorList>
    </citation>
    <scope>NUCLEOTIDE SEQUENCE [LARGE SCALE GENOMIC DNA]</scope>
    <source>
        <strain evidence="4 5">KMB9</strain>
    </source>
</reference>
<comment type="subcellular location">
    <subcellularLocation>
        <location evidence="1">Cell inner membrane</location>
        <topology evidence="1">Multi-pass membrane protein</topology>
    </subcellularLocation>
</comment>
<comment type="catalytic activity">
    <reaction evidence="1">
        <text>a 1,2-diacyl-sn-glycero-3-phospho-(1'-sn-glycero-3'-phosphate) + H2O = a 1,2-diacyl-sn-glycero-3-phospho-(1'-sn-glycerol) + phosphate</text>
        <dbReference type="Rhea" id="RHEA:33751"/>
        <dbReference type="ChEBI" id="CHEBI:15377"/>
        <dbReference type="ChEBI" id="CHEBI:43474"/>
        <dbReference type="ChEBI" id="CHEBI:60110"/>
        <dbReference type="ChEBI" id="CHEBI:64716"/>
        <dbReference type="EC" id="3.1.3.27"/>
    </reaction>
</comment>
<dbReference type="Proteomes" id="UP000252357">
    <property type="component" value="Unassembled WGS sequence"/>
</dbReference>
<keyword evidence="1" id="KW-0595">Phospholipid degradation</keyword>
<dbReference type="InterPro" id="IPR036681">
    <property type="entry name" value="PgpA-like_sf"/>
</dbReference>
<feature type="transmembrane region" description="Helical" evidence="2">
    <location>
        <begin position="27"/>
        <end position="47"/>
    </location>
</feature>
<dbReference type="OrthoDB" id="9804091at2"/>
<dbReference type="GO" id="GO:0008962">
    <property type="term" value="F:phosphatidylglycerophosphatase activity"/>
    <property type="evidence" value="ECO:0007669"/>
    <property type="project" value="UniProtKB-EC"/>
</dbReference>
<evidence type="ECO:0000256" key="2">
    <source>
        <dbReference type="SAM" id="Phobius"/>
    </source>
</evidence>
<dbReference type="RefSeq" id="WP_114402621.1">
    <property type="nucleotide sequence ID" value="NZ_QPGB01000002.1"/>
</dbReference>
<proteinExistence type="predicted"/>
<keyword evidence="1" id="KW-1208">Phospholipid metabolism</keyword>
<dbReference type="PIRSF" id="PIRSF006162">
    <property type="entry name" value="PgpA"/>
    <property type="match status" value="1"/>
</dbReference>
<dbReference type="PANTHER" id="PTHR36305">
    <property type="entry name" value="PHOSPHATIDYLGLYCEROPHOSPHATASE A"/>
    <property type="match status" value="1"/>
</dbReference>
<gene>
    <name evidence="4" type="ORF">DU000_06950</name>
</gene>
<feature type="transmembrane region" description="Helical" evidence="2">
    <location>
        <begin position="138"/>
        <end position="157"/>
    </location>
</feature>
<dbReference type="EC" id="3.1.3.27" evidence="1"/>
<keyword evidence="1" id="KW-0460">Magnesium</keyword>
<comment type="caution">
    <text evidence="4">The sequence shown here is derived from an EMBL/GenBank/DDBJ whole genome shotgun (WGS) entry which is preliminary data.</text>
</comment>
<comment type="cofactor">
    <cofactor evidence="1">
        <name>Mg(2+)</name>
        <dbReference type="ChEBI" id="CHEBI:18420"/>
    </cofactor>
</comment>